<proteinExistence type="predicted"/>
<dbReference type="Proteomes" id="UP000046393">
    <property type="component" value="Unplaced"/>
</dbReference>
<evidence type="ECO:0000313" key="1">
    <source>
        <dbReference type="Proteomes" id="UP000046393"/>
    </source>
</evidence>
<dbReference type="WBParaSite" id="SMUV_0000835601-mRNA-1">
    <property type="protein sequence ID" value="SMUV_0000835601-mRNA-1"/>
    <property type="gene ID" value="SMUV_0000835601"/>
</dbReference>
<organism evidence="1 2">
    <name type="scientific">Syphacia muris</name>
    <dbReference type="NCBI Taxonomy" id="451379"/>
    <lineage>
        <taxon>Eukaryota</taxon>
        <taxon>Metazoa</taxon>
        <taxon>Ecdysozoa</taxon>
        <taxon>Nematoda</taxon>
        <taxon>Chromadorea</taxon>
        <taxon>Rhabditida</taxon>
        <taxon>Spirurina</taxon>
        <taxon>Oxyuridomorpha</taxon>
        <taxon>Oxyuroidea</taxon>
        <taxon>Oxyuridae</taxon>
        <taxon>Syphacia</taxon>
    </lineage>
</organism>
<protein>
    <submittedName>
        <fullName evidence="2">39S ribosomal protein L38, mitochondrial</fullName>
    </submittedName>
</protein>
<keyword evidence="1" id="KW-1185">Reference proteome</keyword>
<accession>A0A0N5AU33</accession>
<dbReference type="AlphaFoldDB" id="A0A0N5AU33"/>
<reference evidence="2" key="1">
    <citation type="submission" date="2017-02" db="UniProtKB">
        <authorList>
            <consortium name="WormBaseParasite"/>
        </authorList>
    </citation>
    <scope>IDENTIFICATION</scope>
</reference>
<name>A0A0N5AU33_9BILA</name>
<evidence type="ECO:0000313" key="2">
    <source>
        <dbReference type="WBParaSite" id="SMUV_0000835601-mRNA-1"/>
    </source>
</evidence>
<sequence length="83" mass="10053">MSSSVKVEAINDHLLFDRLVRVPYPVYPASYNPMLRQRFFRKKVRRGWDPKNHEKLKVNALIPDYYLLDQMLKVWKTKNMDSR</sequence>